<protein>
    <submittedName>
        <fullName evidence="3">Uncharacterized protein</fullName>
    </submittedName>
</protein>
<reference evidence="3" key="1">
    <citation type="journal article" date="2020" name="Stud. Mycol.">
        <title>101 Dothideomycetes genomes: a test case for predicting lifestyles and emergence of pathogens.</title>
        <authorList>
            <person name="Haridas S."/>
            <person name="Albert R."/>
            <person name="Binder M."/>
            <person name="Bloem J."/>
            <person name="Labutti K."/>
            <person name="Salamov A."/>
            <person name="Andreopoulos B."/>
            <person name="Baker S."/>
            <person name="Barry K."/>
            <person name="Bills G."/>
            <person name="Bluhm B."/>
            <person name="Cannon C."/>
            <person name="Castanera R."/>
            <person name="Culley D."/>
            <person name="Daum C."/>
            <person name="Ezra D."/>
            <person name="Gonzalez J."/>
            <person name="Henrissat B."/>
            <person name="Kuo A."/>
            <person name="Liang C."/>
            <person name="Lipzen A."/>
            <person name="Lutzoni F."/>
            <person name="Magnuson J."/>
            <person name="Mondo S."/>
            <person name="Nolan M."/>
            <person name="Ohm R."/>
            <person name="Pangilinan J."/>
            <person name="Park H.-J."/>
            <person name="Ramirez L."/>
            <person name="Alfaro M."/>
            <person name="Sun H."/>
            <person name="Tritt A."/>
            <person name="Yoshinaga Y."/>
            <person name="Zwiers L.-H."/>
            <person name="Turgeon B."/>
            <person name="Goodwin S."/>
            <person name="Spatafora J."/>
            <person name="Crous P."/>
            <person name="Grigoriev I."/>
        </authorList>
    </citation>
    <scope>NUCLEOTIDE SEQUENCE</scope>
    <source>
        <strain evidence="3">ATCC 36951</strain>
    </source>
</reference>
<keyword evidence="2" id="KW-0560">Oxidoreductase</keyword>
<proteinExistence type="inferred from homology"/>
<dbReference type="EMBL" id="ML993622">
    <property type="protein sequence ID" value="KAF2161007.1"/>
    <property type="molecule type" value="Genomic_DNA"/>
</dbReference>
<evidence type="ECO:0000313" key="3">
    <source>
        <dbReference type="EMBL" id="KAF2161007.1"/>
    </source>
</evidence>
<dbReference type="AlphaFoldDB" id="A0A6A6C1S4"/>
<dbReference type="SUPFAM" id="SSF51735">
    <property type="entry name" value="NAD(P)-binding Rossmann-fold domains"/>
    <property type="match status" value="1"/>
</dbReference>
<evidence type="ECO:0000256" key="2">
    <source>
        <dbReference type="ARBA" id="ARBA00023002"/>
    </source>
</evidence>
<dbReference type="CDD" id="cd05233">
    <property type="entry name" value="SDR_c"/>
    <property type="match status" value="1"/>
</dbReference>
<dbReference type="InterPro" id="IPR002347">
    <property type="entry name" value="SDR_fam"/>
</dbReference>
<evidence type="ECO:0000256" key="1">
    <source>
        <dbReference type="ARBA" id="ARBA00006484"/>
    </source>
</evidence>
<dbReference type="OrthoDB" id="1933717at2759"/>
<dbReference type="Pfam" id="PF00106">
    <property type="entry name" value="adh_short"/>
    <property type="match status" value="1"/>
</dbReference>
<dbReference type="PANTHER" id="PTHR43669:SF3">
    <property type="entry name" value="ALCOHOL DEHYDROGENASE, PUTATIVE (AFU_ORTHOLOGUE AFUA_3G03445)-RELATED"/>
    <property type="match status" value="1"/>
</dbReference>
<evidence type="ECO:0000313" key="4">
    <source>
        <dbReference type="Proteomes" id="UP000799537"/>
    </source>
</evidence>
<accession>A0A6A6C1S4</accession>
<gene>
    <name evidence="3" type="ORF">M409DRAFT_28614</name>
</gene>
<dbReference type="Gene3D" id="3.40.50.720">
    <property type="entry name" value="NAD(P)-binding Rossmann-like Domain"/>
    <property type="match status" value="1"/>
</dbReference>
<name>A0A6A6C1S4_ZASCE</name>
<dbReference type="PANTHER" id="PTHR43669">
    <property type="entry name" value="5-KETO-D-GLUCONATE 5-REDUCTASE"/>
    <property type="match status" value="1"/>
</dbReference>
<comment type="similarity">
    <text evidence="1">Belongs to the short-chain dehydrogenases/reductases (SDR) family.</text>
</comment>
<dbReference type="GO" id="GO:0016491">
    <property type="term" value="F:oxidoreductase activity"/>
    <property type="evidence" value="ECO:0007669"/>
    <property type="project" value="UniProtKB-KW"/>
</dbReference>
<keyword evidence="4" id="KW-1185">Reference proteome</keyword>
<dbReference type="GeneID" id="54562384"/>
<dbReference type="RefSeq" id="XP_033661896.1">
    <property type="nucleotide sequence ID" value="XM_033809112.1"/>
</dbReference>
<dbReference type="InterPro" id="IPR036291">
    <property type="entry name" value="NAD(P)-bd_dom_sf"/>
</dbReference>
<sequence length="298" mass="31541">MAPSAEYEFPSFTNTVHRSAYDAISPTNPSNSASGKVILITGGGIGVGLNIAKAYVQAGAKTVAILGRRENVLADAKKDLESAGSSQILTFKADIVDEAALEKAFSSTAQQAGAPIDVVVANAGYLSEPGPAATADLGDYFKTFEINIKGTLLTFRAFLNHRTTTHTPVFISLNTGAAHNVFPNISAYSASKLGQGQLIAHLAVENPDVRVVSMHPGVLASEMNTKSGMTISRDDMSLPSGFAVWLASGRASWTSGKFLWAHWDVDELEELRGEIEAKGLLGLGLLGWPRVEKPKVVV</sequence>
<dbReference type="PRINTS" id="PR00081">
    <property type="entry name" value="GDHRDH"/>
</dbReference>
<dbReference type="Proteomes" id="UP000799537">
    <property type="component" value="Unassembled WGS sequence"/>
</dbReference>
<organism evidence="3 4">
    <name type="scientific">Zasmidium cellare ATCC 36951</name>
    <dbReference type="NCBI Taxonomy" id="1080233"/>
    <lineage>
        <taxon>Eukaryota</taxon>
        <taxon>Fungi</taxon>
        <taxon>Dikarya</taxon>
        <taxon>Ascomycota</taxon>
        <taxon>Pezizomycotina</taxon>
        <taxon>Dothideomycetes</taxon>
        <taxon>Dothideomycetidae</taxon>
        <taxon>Mycosphaerellales</taxon>
        <taxon>Mycosphaerellaceae</taxon>
        <taxon>Zasmidium</taxon>
    </lineage>
</organism>